<keyword evidence="1" id="KW-0812">Transmembrane</keyword>
<feature type="transmembrane region" description="Helical" evidence="1">
    <location>
        <begin position="102"/>
        <end position="125"/>
    </location>
</feature>
<protein>
    <recommendedName>
        <fullName evidence="4">Integral membrane protein</fullName>
    </recommendedName>
</protein>
<evidence type="ECO:0008006" key="4">
    <source>
        <dbReference type="Google" id="ProtNLM"/>
    </source>
</evidence>
<proteinExistence type="predicted"/>
<comment type="caution">
    <text evidence="2">The sequence shown here is derived from an EMBL/GenBank/DDBJ whole genome shotgun (WGS) entry which is preliminary data.</text>
</comment>
<sequence>MVINLAGPGENAIANGKSVIADSLSLRVMGTAIVCLALVIVLLGAFIAISGRPVAVGYRRVNHHRGGKVRLLGLAQILLGAGMLMLGLQGFLMLSWLFRTVVLGLTAVIITTGAALQVSLTIALARKP</sequence>
<feature type="transmembrane region" description="Helical" evidence="1">
    <location>
        <begin position="28"/>
        <end position="50"/>
    </location>
</feature>
<reference evidence="2 3" key="1">
    <citation type="submission" date="2020-03" db="EMBL/GenBank/DDBJ databases">
        <title>WGS of the type strain of Planosporangium spp.</title>
        <authorList>
            <person name="Thawai C."/>
        </authorList>
    </citation>
    <scope>NUCLEOTIDE SEQUENCE [LARGE SCALE GENOMIC DNA]</scope>
    <source>
        <strain evidence="2 3">TBRC 5610</strain>
    </source>
</reference>
<accession>A0ABX0Y3B6</accession>
<keyword evidence="3" id="KW-1185">Reference proteome</keyword>
<dbReference type="Proteomes" id="UP000722989">
    <property type="component" value="Unassembled WGS sequence"/>
</dbReference>
<gene>
    <name evidence="2" type="ORF">HC031_19750</name>
</gene>
<name>A0ABX0Y3B6_9ACTN</name>
<evidence type="ECO:0000256" key="1">
    <source>
        <dbReference type="SAM" id="Phobius"/>
    </source>
</evidence>
<keyword evidence="1" id="KW-0472">Membrane</keyword>
<evidence type="ECO:0000313" key="2">
    <source>
        <dbReference type="EMBL" id="NJC71933.1"/>
    </source>
</evidence>
<keyword evidence="1" id="KW-1133">Transmembrane helix</keyword>
<dbReference type="EMBL" id="JAATVY010000014">
    <property type="protein sequence ID" value="NJC71933.1"/>
    <property type="molecule type" value="Genomic_DNA"/>
</dbReference>
<evidence type="ECO:0000313" key="3">
    <source>
        <dbReference type="Proteomes" id="UP000722989"/>
    </source>
</evidence>
<feature type="transmembrane region" description="Helical" evidence="1">
    <location>
        <begin position="71"/>
        <end position="96"/>
    </location>
</feature>
<dbReference type="RefSeq" id="WP_167926834.1">
    <property type="nucleotide sequence ID" value="NZ_JAATVY010000014.1"/>
</dbReference>
<organism evidence="2 3">
    <name type="scientific">Planosporangium thailandense</name>
    <dbReference type="NCBI Taxonomy" id="765197"/>
    <lineage>
        <taxon>Bacteria</taxon>
        <taxon>Bacillati</taxon>
        <taxon>Actinomycetota</taxon>
        <taxon>Actinomycetes</taxon>
        <taxon>Micromonosporales</taxon>
        <taxon>Micromonosporaceae</taxon>
        <taxon>Planosporangium</taxon>
    </lineage>
</organism>